<proteinExistence type="predicted"/>
<organism evidence="3 4">
    <name type="scientific">Peronospora belbahrii</name>
    <dbReference type="NCBI Taxonomy" id="622444"/>
    <lineage>
        <taxon>Eukaryota</taxon>
        <taxon>Sar</taxon>
        <taxon>Stramenopiles</taxon>
        <taxon>Oomycota</taxon>
        <taxon>Peronosporomycetes</taxon>
        <taxon>Peronosporales</taxon>
        <taxon>Peronosporaceae</taxon>
        <taxon>Peronospora</taxon>
    </lineage>
</organism>
<evidence type="ECO:0000313" key="4">
    <source>
        <dbReference type="Proteomes" id="UP001160483"/>
    </source>
</evidence>
<evidence type="ECO:0000256" key="1">
    <source>
        <dbReference type="SAM" id="MobiDB-lite"/>
    </source>
</evidence>
<feature type="region of interest" description="Disordered" evidence="1">
    <location>
        <begin position="33"/>
        <end position="65"/>
    </location>
</feature>
<comment type="caution">
    <text evidence="3">The sequence shown here is derived from an EMBL/GenBank/DDBJ whole genome shotgun (WGS) entry which is preliminary data.</text>
</comment>
<gene>
    <name evidence="3" type="ORF">PBS003_LOCUS9063</name>
</gene>
<feature type="signal peptide" evidence="2">
    <location>
        <begin position="1"/>
        <end position="21"/>
    </location>
</feature>
<evidence type="ECO:0000256" key="2">
    <source>
        <dbReference type="SAM" id="SignalP"/>
    </source>
</evidence>
<sequence length="155" mass="17118">MKLSTLLLIAVLALAAAIVPALQLDAKRTHLRQLQEQPNDPPHPEQSEQTGMPGDVSDGVGGDMDDDNDYGYDADMYENVRCFPGSWNWPRCRFGGGKCFPGSWNWPRCRFGGGWQRMLSWFVEVAALPSLVISSQFAHNSGSNHESPLSAGVRR</sequence>
<protein>
    <submittedName>
        <fullName evidence="3">Uncharacterized protein</fullName>
    </submittedName>
</protein>
<evidence type="ECO:0000313" key="3">
    <source>
        <dbReference type="EMBL" id="CAH0482469.1"/>
    </source>
</evidence>
<feature type="chain" id="PRO_5043964550" evidence="2">
    <location>
        <begin position="22"/>
        <end position="155"/>
    </location>
</feature>
<name>A0AAU9LD64_9STRA</name>
<dbReference type="AlphaFoldDB" id="A0AAU9LD64"/>
<dbReference type="Proteomes" id="UP001160483">
    <property type="component" value="Unassembled WGS sequence"/>
</dbReference>
<reference evidence="3" key="1">
    <citation type="submission" date="2021-11" db="EMBL/GenBank/DDBJ databases">
        <authorList>
            <person name="Islam A."/>
            <person name="Islam S."/>
            <person name="Flora M.S."/>
            <person name="Rahman M."/>
            <person name="Ziaur R.M."/>
            <person name="Epstein J.H."/>
            <person name="Hassan M."/>
            <person name="Klassen M."/>
            <person name="Woodard K."/>
            <person name="Webb A."/>
            <person name="Webby R.J."/>
            <person name="El Zowalaty M.E."/>
        </authorList>
    </citation>
    <scope>NUCLEOTIDE SEQUENCE</scope>
    <source>
        <strain evidence="3">Pbs3</strain>
    </source>
</reference>
<dbReference type="EMBL" id="CAKKTJ010000334">
    <property type="protein sequence ID" value="CAH0482469.1"/>
    <property type="molecule type" value="Genomic_DNA"/>
</dbReference>
<keyword evidence="2" id="KW-0732">Signal</keyword>
<accession>A0AAU9LD64</accession>